<keyword evidence="2" id="KW-0732">Signal</keyword>
<feature type="region of interest" description="Disordered" evidence="1">
    <location>
        <begin position="24"/>
        <end position="56"/>
    </location>
</feature>
<dbReference type="STRING" id="1293890.TALK_00520"/>
<feature type="signal peptide" evidence="2">
    <location>
        <begin position="1"/>
        <end position="21"/>
    </location>
</feature>
<comment type="caution">
    <text evidence="3">The sequence shown here is derived from an EMBL/GenBank/DDBJ whole genome shotgun (WGS) entry which is preliminary data.</text>
</comment>
<dbReference type="Proteomes" id="UP000193396">
    <property type="component" value="Unassembled WGS sequence"/>
</dbReference>
<feature type="compositionally biased region" description="Polar residues" evidence="1">
    <location>
        <begin position="34"/>
        <end position="47"/>
    </location>
</feature>
<gene>
    <name evidence="3" type="ORF">TALK_00520</name>
</gene>
<reference evidence="3 4" key="1">
    <citation type="submission" date="2014-03" db="EMBL/GenBank/DDBJ databases">
        <title>The draft genome sequence of Thalassospira alkalitolerans JCM 18968.</title>
        <authorList>
            <person name="Lai Q."/>
            <person name="Shao Z."/>
        </authorList>
    </citation>
    <scope>NUCLEOTIDE SEQUENCE [LARGE SCALE GENOMIC DNA]</scope>
    <source>
        <strain evidence="3 4">JCM 18968</strain>
    </source>
</reference>
<proteinExistence type="predicted"/>
<keyword evidence="4" id="KW-1185">Reference proteome</keyword>
<dbReference type="EMBL" id="JFKB01000001">
    <property type="protein sequence ID" value="OSQ50439.1"/>
    <property type="molecule type" value="Genomic_DNA"/>
</dbReference>
<evidence type="ECO:0000256" key="2">
    <source>
        <dbReference type="SAM" id="SignalP"/>
    </source>
</evidence>
<name>A0A1Y2LGF9_9PROT</name>
<evidence type="ECO:0000313" key="3">
    <source>
        <dbReference type="EMBL" id="OSQ50439.1"/>
    </source>
</evidence>
<evidence type="ECO:0000256" key="1">
    <source>
        <dbReference type="SAM" id="MobiDB-lite"/>
    </source>
</evidence>
<organism evidence="3 4">
    <name type="scientific">Thalassospira alkalitolerans</name>
    <dbReference type="NCBI Taxonomy" id="1293890"/>
    <lineage>
        <taxon>Bacteria</taxon>
        <taxon>Pseudomonadati</taxon>
        <taxon>Pseudomonadota</taxon>
        <taxon>Alphaproteobacteria</taxon>
        <taxon>Rhodospirillales</taxon>
        <taxon>Thalassospiraceae</taxon>
        <taxon>Thalassospira</taxon>
    </lineage>
</organism>
<sequence length="200" mass="21427">MIVVALIGIAIPIAFPTHALADQRPGAAAHGNREMQNAPHSRPQQNFGPAKIPHQHPRPDMFISDGNAFRCNRGAIDVIPGRDAKSPAGLARGTGTDPHAEMIGGAILGLLGGYGAGHNPDHGDITCTGYALQQIPDGQTAHWINPESQRQFDITPTRSWENTDGRYCREYTASAVIDGKQQKTFGTACMQPDGSWQIVS</sequence>
<dbReference type="AlphaFoldDB" id="A0A1Y2LGF9"/>
<protein>
    <submittedName>
        <fullName evidence="3">Uncharacterized protein</fullName>
    </submittedName>
</protein>
<feature type="chain" id="PRO_5012508439" evidence="2">
    <location>
        <begin position="22"/>
        <end position="200"/>
    </location>
</feature>
<accession>A0A1Y2LGF9</accession>
<evidence type="ECO:0000313" key="4">
    <source>
        <dbReference type="Proteomes" id="UP000193396"/>
    </source>
</evidence>